<keyword evidence="11" id="KW-1185">Reference proteome</keyword>
<gene>
    <name evidence="10" type="ORF">ISP19_10185</name>
</gene>
<keyword evidence="3 5" id="KW-0697">Rotamase</keyword>
<dbReference type="RefSeq" id="WP_204681480.1">
    <property type="nucleotide sequence ID" value="NZ_BSNR01000001.1"/>
</dbReference>
<protein>
    <recommendedName>
        <fullName evidence="6">Peptidyl-prolyl cis-trans isomerase</fullName>
        <ecNumber evidence="6">5.2.1.8</ecNumber>
    </recommendedName>
</protein>
<evidence type="ECO:0000259" key="9">
    <source>
        <dbReference type="PROSITE" id="PS50059"/>
    </source>
</evidence>
<dbReference type="PANTHER" id="PTHR43811">
    <property type="entry name" value="FKBP-TYPE PEPTIDYL-PROLYL CIS-TRANS ISOMERASE FKPA"/>
    <property type="match status" value="1"/>
</dbReference>
<dbReference type="Pfam" id="PF00254">
    <property type="entry name" value="FKBP_C"/>
    <property type="match status" value="1"/>
</dbReference>
<accession>A0ABS2K3C3</accession>
<evidence type="ECO:0000313" key="10">
    <source>
        <dbReference type="EMBL" id="MBM7125748.1"/>
    </source>
</evidence>
<organism evidence="10 11">
    <name type="scientific">Dyella flava</name>
    <dbReference type="NCBI Taxonomy" id="1920170"/>
    <lineage>
        <taxon>Bacteria</taxon>
        <taxon>Pseudomonadati</taxon>
        <taxon>Pseudomonadota</taxon>
        <taxon>Gammaproteobacteria</taxon>
        <taxon>Lysobacterales</taxon>
        <taxon>Rhodanobacteraceae</taxon>
        <taxon>Dyella</taxon>
    </lineage>
</organism>
<comment type="similarity">
    <text evidence="2 6">Belongs to the FKBP-type PPIase family.</text>
</comment>
<dbReference type="Pfam" id="PF01346">
    <property type="entry name" value="FKBP_N"/>
    <property type="match status" value="1"/>
</dbReference>
<dbReference type="Gene3D" id="1.10.287.460">
    <property type="entry name" value="Peptidyl-prolyl cis-trans isomerase, FKBP-type, N-terminal domain"/>
    <property type="match status" value="1"/>
</dbReference>
<evidence type="ECO:0000256" key="6">
    <source>
        <dbReference type="RuleBase" id="RU003915"/>
    </source>
</evidence>
<dbReference type="GO" id="GO:0016853">
    <property type="term" value="F:isomerase activity"/>
    <property type="evidence" value="ECO:0007669"/>
    <property type="project" value="UniProtKB-KW"/>
</dbReference>
<reference evidence="10" key="1">
    <citation type="submission" date="2020-10" db="EMBL/GenBank/DDBJ databases">
        <title>Phylogeny of dyella-like bacteria.</title>
        <authorList>
            <person name="Fu J."/>
        </authorList>
    </citation>
    <scope>NUCLEOTIDE SEQUENCE</scope>
    <source>
        <strain evidence="10">DHOC52</strain>
    </source>
</reference>
<dbReference type="InterPro" id="IPR001179">
    <property type="entry name" value="PPIase_FKBP_dom"/>
</dbReference>
<keyword evidence="8" id="KW-0732">Signal</keyword>
<dbReference type="PROSITE" id="PS50059">
    <property type="entry name" value="FKBP_PPIASE"/>
    <property type="match status" value="1"/>
</dbReference>
<feature type="region of interest" description="Disordered" evidence="7">
    <location>
        <begin position="245"/>
        <end position="270"/>
    </location>
</feature>
<feature type="signal peptide" evidence="8">
    <location>
        <begin position="1"/>
        <end position="26"/>
    </location>
</feature>
<evidence type="ECO:0000256" key="7">
    <source>
        <dbReference type="SAM" id="MobiDB-lite"/>
    </source>
</evidence>
<proteinExistence type="inferred from homology"/>
<evidence type="ECO:0000256" key="1">
    <source>
        <dbReference type="ARBA" id="ARBA00000971"/>
    </source>
</evidence>
<dbReference type="InterPro" id="IPR000774">
    <property type="entry name" value="PPIase_FKBP_N"/>
</dbReference>
<evidence type="ECO:0000313" key="11">
    <source>
        <dbReference type="Proteomes" id="UP001430149"/>
    </source>
</evidence>
<evidence type="ECO:0000256" key="4">
    <source>
        <dbReference type="ARBA" id="ARBA00023235"/>
    </source>
</evidence>
<comment type="catalytic activity">
    <reaction evidence="1 5 6">
        <text>[protein]-peptidylproline (omega=180) = [protein]-peptidylproline (omega=0)</text>
        <dbReference type="Rhea" id="RHEA:16237"/>
        <dbReference type="Rhea" id="RHEA-COMP:10747"/>
        <dbReference type="Rhea" id="RHEA-COMP:10748"/>
        <dbReference type="ChEBI" id="CHEBI:83833"/>
        <dbReference type="ChEBI" id="CHEBI:83834"/>
        <dbReference type="EC" id="5.2.1.8"/>
    </reaction>
</comment>
<keyword evidence="4 5" id="KW-0413">Isomerase</keyword>
<evidence type="ECO:0000256" key="5">
    <source>
        <dbReference type="PROSITE-ProRule" id="PRU00277"/>
    </source>
</evidence>
<dbReference type="Gene3D" id="3.10.50.40">
    <property type="match status" value="1"/>
</dbReference>
<feature type="chain" id="PRO_5046580983" description="Peptidyl-prolyl cis-trans isomerase" evidence="8">
    <location>
        <begin position="27"/>
        <end position="270"/>
    </location>
</feature>
<evidence type="ECO:0000256" key="3">
    <source>
        <dbReference type="ARBA" id="ARBA00023110"/>
    </source>
</evidence>
<sequence>MKQFLRPTLTAAALAVALGMTAGAQAQTSSSASTATGTVDKIKASTVVGYELAGSVPPIMRDAVDPATVAKAVQDALSGKKPPMSEAEFNATAQAFEAQLRAKAKAEFDAASVKNKAEGDAFLAKNKTAAGVKTTASGLQYQVLTQGTGARPGPNDTVKVNYTGTFVNGEVFDSSSKNNPPGPTSIPLARVIPGFREGLQLMQVGGHYKLFIPANLAYGAEPQRPFPPNSTLIFDVTLVSTGPTAAGAAGGPGGDAGGDAGGGNGGGGEQ</sequence>
<evidence type="ECO:0000256" key="2">
    <source>
        <dbReference type="ARBA" id="ARBA00006577"/>
    </source>
</evidence>
<name>A0ABS2K3C3_9GAMM</name>
<dbReference type="InterPro" id="IPR036944">
    <property type="entry name" value="PPIase_FKBP_N_sf"/>
</dbReference>
<dbReference type="PANTHER" id="PTHR43811:SF57">
    <property type="entry name" value="FKBP-TYPE PEPTIDYL-PROLYL CIS-TRANS ISOMERASE FKPA-RELATED"/>
    <property type="match status" value="1"/>
</dbReference>
<dbReference type="Proteomes" id="UP001430149">
    <property type="component" value="Unassembled WGS sequence"/>
</dbReference>
<comment type="caution">
    <text evidence="10">The sequence shown here is derived from an EMBL/GenBank/DDBJ whole genome shotgun (WGS) entry which is preliminary data.</text>
</comment>
<dbReference type="EC" id="5.2.1.8" evidence="6"/>
<dbReference type="InterPro" id="IPR046357">
    <property type="entry name" value="PPIase_dom_sf"/>
</dbReference>
<dbReference type="EMBL" id="JADIKE010000035">
    <property type="protein sequence ID" value="MBM7125748.1"/>
    <property type="molecule type" value="Genomic_DNA"/>
</dbReference>
<dbReference type="SUPFAM" id="SSF54534">
    <property type="entry name" value="FKBP-like"/>
    <property type="match status" value="1"/>
</dbReference>
<evidence type="ECO:0000256" key="8">
    <source>
        <dbReference type="SAM" id="SignalP"/>
    </source>
</evidence>
<feature type="compositionally biased region" description="Gly residues" evidence="7">
    <location>
        <begin position="248"/>
        <end position="270"/>
    </location>
</feature>
<feature type="domain" description="PPIase FKBP-type" evidence="9">
    <location>
        <begin position="155"/>
        <end position="242"/>
    </location>
</feature>